<gene>
    <name evidence="2" type="ORF">G5714_024515</name>
</gene>
<feature type="compositionally biased region" description="Low complexity" evidence="1">
    <location>
        <begin position="166"/>
        <end position="184"/>
    </location>
</feature>
<dbReference type="Proteomes" id="UP000579812">
    <property type="component" value="Unassembled WGS sequence"/>
</dbReference>
<dbReference type="AlphaFoldDB" id="A0A7J6BJW6"/>
<evidence type="ECO:0000256" key="1">
    <source>
        <dbReference type="SAM" id="MobiDB-lite"/>
    </source>
</evidence>
<dbReference type="EMBL" id="JAAMOB010000025">
    <property type="protein sequence ID" value="KAF4095437.1"/>
    <property type="molecule type" value="Genomic_DNA"/>
</dbReference>
<keyword evidence="3" id="KW-1185">Reference proteome</keyword>
<proteinExistence type="predicted"/>
<feature type="compositionally biased region" description="Basic residues" evidence="1">
    <location>
        <begin position="190"/>
        <end position="201"/>
    </location>
</feature>
<sequence length="226" mass="25612">MVKWSVSARRPFTFGSQKESEVQNNPFDAKSAFFVTDADEKVSIRECDDYGMTSHVEEEEEEDEEAVRRKKTKRNFDDYVLESDDLEEEEENMTDAIIKVPSFPIPPSKVTKSILMESAGFNKKFTDSGHSNLARSHQTGVGSRDRSTGNPGHLNVNRASQLKGAGSSHQSSHSDVSQHSDGSQYSGGSHHSKQYRHRKQSRHSDQSRDSNQMRQGKQFVQRRVFI</sequence>
<accession>A0A7J6BJW6</accession>
<feature type="compositionally biased region" description="Polar residues" evidence="1">
    <location>
        <begin position="128"/>
        <end position="141"/>
    </location>
</feature>
<organism evidence="2 3">
    <name type="scientific">Onychostoma macrolepis</name>
    <dbReference type="NCBI Taxonomy" id="369639"/>
    <lineage>
        <taxon>Eukaryota</taxon>
        <taxon>Metazoa</taxon>
        <taxon>Chordata</taxon>
        <taxon>Craniata</taxon>
        <taxon>Vertebrata</taxon>
        <taxon>Euteleostomi</taxon>
        <taxon>Actinopterygii</taxon>
        <taxon>Neopterygii</taxon>
        <taxon>Teleostei</taxon>
        <taxon>Ostariophysi</taxon>
        <taxon>Cypriniformes</taxon>
        <taxon>Cyprinidae</taxon>
        <taxon>Acrossocheilinae</taxon>
        <taxon>Onychostoma</taxon>
    </lineage>
</organism>
<evidence type="ECO:0000313" key="2">
    <source>
        <dbReference type="EMBL" id="KAF4095437.1"/>
    </source>
</evidence>
<comment type="caution">
    <text evidence="2">The sequence shown here is derived from an EMBL/GenBank/DDBJ whole genome shotgun (WGS) entry which is preliminary data.</text>
</comment>
<evidence type="ECO:0000313" key="3">
    <source>
        <dbReference type="Proteomes" id="UP000579812"/>
    </source>
</evidence>
<reference evidence="2 3" key="1">
    <citation type="submission" date="2020-04" db="EMBL/GenBank/DDBJ databases">
        <title>Chromosome-level genome assembly of a cyprinid fish Onychostoma macrolepis by integration of Nanopore Sequencing, Bionano and Hi-C technology.</title>
        <authorList>
            <person name="Wang D."/>
        </authorList>
    </citation>
    <scope>NUCLEOTIDE SEQUENCE [LARGE SCALE GENOMIC DNA]</scope>
    <source>
        <strain evidence="2">SWU-2019</strain>
        <tissue evidence="2">Muscle</tissue>
    </source>
</reference>
<feature type="region of interest" description="Disordered" evidence="1">
    <location>
        <begin position="52"/>
        <end position="74"/>
    </location>
</feature>
<feature type="region of interest" description="Disordered" evidence="1">
    <location>
        <begin position="123"/>
        <end position="226"/>
    </location>
</feature>
<name>A0A7J6BJW6_9TELE</name>
<protein>
    <submittedName>
        <fullName evidence="2">Uncharacterized protein</fullName>
    </submittedName>
</protein>